<feature type="coiled-coil region" evidence="1">
    <location>
        <begin position="16"/>
        <end position="43"/>
    </location>
</feature>
<proteinExistence type="predicted"/>
<keyword evidence="1" id="KW-0175">Coiled coil</keyword>
<comment type="caution">
    <text evidence="2">The sequence shown here is derived from an EMBL/GenBank/DDBJ whole genome shotgun (WGS) entry which is preliminary data.</text>
</comment>
<dbReference type="Gene3D" id="1.10.1370.20">
    <property type="entry name" value="Oligoendopeptidase f, C-terminal domain"/>
    <property type="match status" value="1"/>
</dbReference>
<dbReference type="AlphaFoldDB" id="A0A645GXZ2"/>
<dbReference type="SUPFAM" id="SSF55486">
    <property type="entry name" value="Metalloproteases ('zincins'), catalytic domain"/>
    <property type="match status" value="1"/>
</dbReference>
<dbReference type="EMBL" id="VSSQ01079361">
    <property type="protein sequence ID" value="MPN28904.1"/>
    <property type="molecule type" value="Genomic_DNA"/>
</dbReference>
<organism evidence="2">
    <name type="scientific">bioreactor metagenome</name>
    <dbReference type="NCBI Taxonomy" id="1076179"/>
    <lineage>
        <taxon>unclassified sequences</taxon>
        <taxon>metagenomes</taxon>
        <taxon>ecological metagenomes</taxon>
    </lineage>
</organism>
<evidence type="ECO:0000313" key="2">
    <source>
        <dbReference type="EMBL" id="MPN28904.1"/>
    </source>
</evidence>
<sequence length="188" mass="21315">MPVAETASIFNEQVLAAAALKRASDAQERLALLENKIQDACQIICDIYSRYRFETELFSRRETEFMFPDTLCQMMLAAQDEAYCDGLDPVLRHPYMWACKGHYYSTGLSFYNFPYAFGGLFARGLYAKYMAEGAPFVPKYKALLRATTVNTVEDTAAMADINLADIDFWRSGLQSIADEIDEYIALLK</sequence>
<evidence type="ECO:0008006" key="3">
    <source>
        <dbReference type="Google" id="ProtNLM"/>
    </source>
</evidence>
<protein>
    <recommendedName>
        <fullName evidence="3">Oligoendopeptidase F, plasmid</fullName>
    </recommendedName>
</protein>
<accession>A0A645GXZ2</accession>
<name>A0A645GXZ2_9ZZZZ</name>
<evidence type="ECO:0000256" key="1">
    <source>
        <dbReference type="SAM" id="Coils"/>
    </source>
</evidence>
<reference evidence="2" key="1">
    <citation type="submission" date="2019-08" db="EMBL/GenBank/DDBJ databases">
        <authorList>
            <person name="Kucharzyk K."/>
            <person name="Murdoch R.W."/>
            <person name="Higgins S."/>
            <person name="Loffler F."/>
        </authorList>
    </citation>
    <scope>NUCLEOTIDE SEQUENCE</scope>
</reference>
<gene>
    <name evidence="2" type="ORF">SDC9_176349</name>
</gene>
<dbReference type="InterPro" id="IPR042088">
    <property type="entry name" value="OligoPept_F_C"/>
</dbReference>